<dbReference type="Gene3D" id="3.20.20.300">
    <property type="entry name" value="Glycoside hydrolase, family 3, N-terminal domain"/>
    <property type="match status" value="1"/>
</dbReference>
<evidence type="ECO:0000313" key="8">
    <source>
        <dbReference type="Proteomes" id="UP000242800"/>
    </source>
</evidence>
<dbReference type="EC" id="3.2.1.52" evidence="3"/>
<dbReference type="InterPro" id="IPR050226">
    <property type="entry name" value="NagZ_Beta-hexosaminidase"/>
</dbReference>
<dbReference type="InterPro" id="IPR017853">
    <property type="entry name" value="GH"/>
</dbReference>
<proteinExistence type="inferred from homology"/>
<dbReference type="InterPro" id="IPR019800">
    <property type="entry name" value="Glyco_hydro_3_AS"/>
</dbReference>
<evidence type="ECO:0000259" key="6">
    <source>
        <dbReference type="Pfam" id="PF00933"/>
    </source>
</evidence>
<comment type="similarity">
    <text evidence="2">Belongs to the glycosyl hydrolase 3 family.</text>
</comment>
<evidence type="ECO:0000256" key="5">
    <source>
        <dbReference type="ARBA" id="ARBA00023295"/>
    </source>
</evidence>
<feature type="domain" description="Glycoside hydrolase family 3 N-terminal" evidence="6">
    <location>
        <begin position="9"/>
        <end position="330"/>
    </location>
</feature>
<sequence>MSTNSNIIKKLGQLIMMDFRYWSEDSTKQPIPFVKTNQTINRIFKDYNLGGFILFRENIQDNQQTISLLRELQANNAIPLFFATDQEGGQVNRLQQGTSGCGNMALAATNNPNNSYTMAKLIGDELYSLGININFAPAVDINSNKNNPIIGVRSYSDNSEVVTKYARNAIAGYHDAKIIDCVKHFPGHGDTSTDSHLDNVILSKNLNSLETTELLPFRKLTNICSMVMTAHISVPVIDDTQYKSISTGKNIYVPATLSYKIITELLKQQIGFDGLVISDAMDMHAITKHFGTIEATKLAILAGVDIVLMPVRVWSEKDIYILEDLFSELKKEYAKNVKFARAVDKAYDNIISFKKQHKLEQNLIFKISKKEQLKLADQIVNSCEHQKIALDIAKQSTTVVKNSGIIPCKLSKLQNILIIDTDNQRLAGFCNELQKVVINNSSNANITCENINNENIENSIKNADVILLVSANLREYSYKYSYLTSIKPKQTINIAAITPYDINYIDNIKNYICIYGSTSMDQTNYTKTSLKVNIQAALENIFDDKKIIGKLPVKI</sequence>
<keyword evidence="4" id="KW-0378">Hydrolase</keyword>
<comment type="catalytic activity">
    <reaction evidence="1">
        <text>Hydrolysis of terminal non-reducing N-acetyl-D-hexosamine residues in N-acetyl-beta-D-hexosaminides.</text>
        <dbReference type="EC" id="3.2.1.52"/>
    </reaction>
</comment>
<keyword evidence="5" id="KW-0326">Glycosidase</keyword>
<dbReference type="RefSeq" id="WP_064461158.1">
    <property type="nucleotide sequence ID" value="NZ_CP012505.1"/>
</dbReference>
<dbReference type="GO" id="GO:0004563">
    <property type="term" value="F:beta-N-acetylhexosaminidase activity"/>
    <property type="evidence" value="ECO:0007669"/>
    <property type="project" value="UniProtKB-EC"/>
</dbReference>
<dbReference type="Gene3D" id="3.40.50.1700">
    <property type="entry name" value="Glycoside hydrolase family 3 C-terminal domain"/>
    <property type="match status" value="1"/>
</dbReference>
<evidence type="ECO:0000256" key="4">
    <source>
        <dbReference type="ARBA" id="ARBA00022801"/>
    </source>
</evidence>
<dbReference type="PANTHER" id="PTHR30480">
    <property type="entry name" value="BETA-HEXOSAMINIDASE-RELATED"/>
    <property type="match status" value="1"/>
</dbReference>
<reference evidence="7 8" key="1">
    <citation type="journal article" date="2016" name="Int. J. Syst. Evol. Microbiol.">
        <title>Reclassification of Wolbachia persica as Francisella persica comb. nov. and emended description of the family Francisellaceae.</title>
        <authorList>
            <person name="Larson M.A."/>
            <person name="Nalbantoglu U."/>
            <person name="Sayood K."/>
            <person name="Zentz E.B."/>
            <person name="Cer R.Z."/>
            <person name="Iwen P.C."/>
            <person name="Francesconi S.C."/>
            <person name="Bishop-Lilly K.A."/>
            <person name="Mokashi V.P."/>
            <person name="Sjostedt A."/>
            <person name="Hinrichs S.H."/>
        </authorList>
    </citation>
    <scope>NUCLEOTIDE SEQUENCE [LARGE SCALE GENOMIC DNA]</scope>
    <source>
        <strain evidence="7 8">FSC845</strain>
    </source>
</reference>
<dbReference type="EMBL" id="CP012505">
    <property type="protein sequence ID" value="ALB01743.1"/>
    <property type="molecule type" value="Genomic_DNA"/>
</dbReference>
<keyword evidence="8" id="KW-1185">Reference proteome</keyword>
<gene>
    <name evidence="7" type="ORF">ACH24_03365</name>
</gene>
<dbReference type="Pfam" id="PF00933">
    <property type="entry name" value="Glyco_hydro_3"/>
    <property type="match status" value="1"/>
</dbReference>
<dbReference type="InterPro" id="IPR036881">
    <property type="entry name" value="Glyco_hydro_3_C_sf"/>
</dbReference>
<dbReference type="GO" id="GO:0005975">
    <property type="term" value="P:carbohydrate metabolic process"/>
    <property type="evidence" value="ECO:0007669"/>
    <property type="project" value="InterPro"/>
</dbReference>
<dbReference type="GO" id="GO:0009254">
    <property type="term" value="P:peptidoglycan turnover"/>
    <property type="evidence" value="ECO:0007669"/>
    <property type="project" value="TreeGrafter"/>
</dbReference>
<organism evidence="7 8">
    <name type="scientific">Francisella persica ATCC VR-331</name>
    <dbReference type="NCBI Taxonomy" id="1086726"/>
    <lineage>
        <taxon>Bacteria</taxon>
        <taxon>Pseudomonadati</taxon>
        <taxon>Pseudomonadota</taxon>
        <taxon>Gammaproteobacteria</taxon>
        <taxon>Thiotrichales</taxon>
        <taxon>Francisellaceae</taxon>
        <taxon>Francisella</taxon>
    </lineage>
</organism>
<dbReference type="AlphaFoldDB" id="A0AAC8ZMM3"/>
<evidence type="ECO:0000256" key="3">
    <source>
        <dbReference type="ARBA" id="ARBA00012663"/>
    </source>
</evidence>
<dbReference type="SUPFAM" id="SSF51445">
    <property type="entry name" value="(Trans)glycosidases"/>
    <property type="match status" value="1"/>
</dbReference>
<dbReference type="KEGG" id="fper:ACH24_03365"/>
<name>A0AAC8ZMM3_9GAMM</name>
<evidence type="ECO:0000313" key="7">
    <source>
        <dbReference type="EMBL" id="ALB01743.1"/>
    </source>
</evidence>
<dbReference type="PANTHER" id="PTHR30480:SF13">
    <property type="entry name" value="BETA-HEXOSAMINIDASE"/>
    <property type="match status" value="1"/>
</dbReference>
<evidence type="ECO:0000256" key="2">
    <source>
        <dbReference type="ARBA" id="ARBA00005336"/>
    </source>
</evidence>
<dbReference type="Proteomes" id="UP000242800">
    <property type="component" value="Chromosome"/>
</dbReference>
<dbReference type="InterPro" id="IPR036962">
    <property type="entry name" value="Glyco_hydro_3_N_sf"/>
</dbReference>
<evidence type="ECO:0000256" key="1">
    <source>
        <dbReference type="ARBA" id="ARBA00001231"/>
    </source>
</evidence>
<protein>
    <recommendedName>
        <fullName evidence="3">beta-N-acetylhexosaminidase</fullName>
        <ecNumber evidence="3">3.2.1.52</ecNumber>
    </recommendedName>
</protein>
<accession>A0AAC8ZMM3</accession>
<dbReference type="InterPro" id="IPR001764">
    <property type="entry name" value="Glyco_hydro_3_N"/>
</dbReference>
<dbReference type="PROSITE" id="PS00775">
    <property type="entry name" value="GLYCOSYL_HYDROL_F3"/>
    <property type="match status" value="1"/>
</dbReference>